<comment type="caution">
    <text evidence="3">The sequence shown here is derived from an EMBL/GenBank/DDBJ whole genome shotgun (WGS) entry which is preliminary data.</text>
</comment>
<feature type="compositionally biased region" description="Low complexity" evidence="2">
    <location>
        <begin position="162"/>
        <end position="188"/>
    </location>
</feature>
<gene>
    <name evidence="3" type="ORF">ACHAXA_002305</name>
</gene>
<name>A0ABD3RT56_9STRA</name>
<dbReference type="EMBL" id="JALLPB020000210">
    <property type="protein sequence ID" value="KAL3815256.1"/>
    <property type="molecule type" value="Genomic_DNA"/>
</dbReference>
<reference evidence="3 4" key="1">
    <citation type="submission" date="2024-10" db="EMBL/GenBank/DDBJ databases">
        <title>Updated reference genomes for cyclostephanoid diatoms.</title>
        <authorList>
            <person name="Roberts W.R."/>
            <person name="Alverson A.J."/>
        </authorList>
    </citation>
    <scope>NUCLEOTIDE SEQUENCE [LARGE SCALE GENOMIC DNA]</scope>
    <source>
        <strain evidence="3 4">AJA228-03</strain>
    </source>
</reference>
<evidence type="ECO:0000256" key="1">
    <source>
        <dbReference type="SAM" id="Coils"/>
    </source>
</evidence>
<keyword evidence="4" id="KW-1185">Reference proteome</keyword>
<keyword evidence="1" id="KW-0175">Coiled coil</keyword>
<evidence type="ECO:0000313" key="3">
    <source>
        <dbReference type="EMBL" id="KAL3815256.1"/>
    </source>
</evidence>
<feature type="region of interest" description="Disordered" evidence="2">
    <location>
        <begin position="122"/>
        <end position="188"/>
    </location>
</feature>
<dbReference type="AlphaFoldDB" id="A0ABD3RT56"/>
<accession>A0ABD3RT56</accession>
<feature type="coiled-coil region" evidence="1">
    <location>
        <begin position="36"/>
        <end position="112"/>
    </location>
</feature>
<dbReference type="Proteomes" id="UP001530377">
    <property type="component" value="Unassembled WGS sequence"/>
</dbReference>
<evidence type="ECO:0000256" key="2">
    <source>
        <dbReference type="SAM" id="MobiDB-lite"/>
    </source>
</evidence>
<sequence>MQILFSECDAARERITDLMLGTEVCERDREFAARGLEAIETRLVEKAKELAEAKSRITSMATDGAVLVERACQSLLYASRVRIAAEARERDIARLEAERDDAISRSTSLEETVRKLRSRIESLNPPLNGATMDVRSSPHVEGGRNLRQPLGPETTDDEREGATSTTTSTITALTTTSPPRTTSASQRV</sequence>
<proteinExistence type="predicted"/>
<evidence type="ECO:0000313" key="4">
    <source>
        <dbReference type="Proteomes" id="UP001530377"/>
    </source>
</evidence>
<protein>
    <submittedName>
        <fullName evidence="3">Uncharacterized protein</fullName>
    </submittedName>
</protein>
<organism evidence="3 4">
    <name type="scientific">Cyclostephanos tholiformis</name>
    <dbReference type="NCBI Taxonomy" id="382380"/>
    <lineage>
        <taxon>Eukaryota</taxon>
        <taxon>Sar</taxon>
        <taxon>Stramenopiles</taxon>
        <taxon>Ochrophyta</taxon>
        <taxon>Bacillariophyta</taxon>
        <taxon>Coscinodiscophyceae</taxon>
        <taxon>Thalassiosirophycidae</taxon>
        <taxon>Stephanodiscales</taxon>
        <taxon>Stephanodiscaceae</taxon>
        <taxon>Cyclostephanos</taxon>
    </lineage>
</organism>